<evidence type="ECO:0000313" key="2">
    <source>
        <dbReference type="EMBL" id="KAK9834391.1"/>
    </source>
</evidence>
<comment type="pathway">
    <text evidence="1">Cofactor biosynthesis; NAD(+) biosynthesis.</text>
</comment>
<dbReference type="Pfam" id="PF05176">
    <property type="entry name" value="ATP-synt_10"/>
    <property type="match status" value="1"/>
</dbReference>
<dbReference type="SUPFAM" id="SSF51690">
    <property type="entry name" value="Nicotinate/Quinolinate PRTase C-terminal domain-like"/>
    <property type="match status" value="1"/>
</dbReference>
<dbReference type="PANTHER" id="PTHR28106:SF1">
    <property type="entry name" value="MITOCHONDRIAL ATPASE COMPLEX SUBUNIT ATP10"/>
    <property type="match status" value="1"/>
</dbReference>
<organism evidence="2 3">
    <name type="scientific">Apatococcus lobatus</name>
    <dbReference type="NCBI Taxonomy" id="904363"/>
    <lineage>
        <taxon>Eukaryota</taxon>
        <taxon>Viridiplantae</taxon>
        <taxon>Chlorophyta</taxon>
        <taxon>core chlorophytes</taxon>
        <taxon>Trebouxiophyceae</taxon>
        <taxon>Chlorellales</taxon>
        <taxon>Chlorellaceae</taxon>
        <taxon>Apatococcus</taxon>
    </lineage>
</organism>
<dbReference type="Gene3D" id="3.20.140.10">
    <property type="entry name" value="nicotinate phosphoribosyltransferase"/>
    <property type="match status" value="1"/>
</dbReference>
<dbReference type="InterPro" id="IPR007849">
    <property type="entry name" value="ATP10"/>
</dbReference>
<dbReference type="GO" id="GO:0009435">
    <property type="term" value="P:NAD+ biosynthetic process"/>
    <property type="evidence" value="ECO:0007669"/>
    <property type="project" value="InterPro"/>
</dbReference>
<comment type="caution">
    <text evidence="2">The sequence shown here is derived from an EMBL/GenBank/DDBJ whole genome shotgun (WGS) entry which is preliminary data.</text>
</comment>
<dbReference type="PANTHER" id="PTHR28106">
    <property type="entry name" value="MITOCHONDRIAL ATPASE COMPLEX SUBUNIT ATP10"/>
    <property type="match status" value="1"/>
</dbReference>
<dbReference type="InterPro" id="IPR036068">
    <property type="entry name" value="Nicotinate_pribotase-like_C"/>
</dbReference>
<evidence type="ECO:0000313" key="3">
    <source>
        <dbReference type="Proteomes" id="UP001438707"/>
    </source>
</evidence>
<evidence type="ECO:0000256" key="1">
    <source>
        <dbReference type="ARBA" id="ARBA00004790"/>
    </source>
</evidence>
<gene>
    <name evidence="2" type="ORF">WJX74_000683</name>
</gene>
<dbReference type="AlphaFoldDB" id="A0AAW1RKH7"/>
<sequence>MLAALGVFRGLKPQSHSWQALQGRGIKLFEIFSKEKTAERKRRLKEDLDRGYFDDFGQMKETHGKIFPAQGMDASKAPLFPQITVHSPDGNEALFPPPHGPAASLICLAFRSGAEESLSSWRRPFQQHWQMRDQHAQVSLYELALIDSQVMSMWPFRQLILSGGAKQQSAAGNSEGGAMPQIPLWYFGDVQPVIQAIGCTNKLSGYAYLLDRQGRIRWRASGQAQPDELQSMLTIADELCVLYNKSQSGHAQAKADTEIMREDLDMDRLLSRSQDYAKELGVHSGLVEALAQLLSSPEVRRVCATPVSQIYKQVVNDLYKPKMHKVYSEFLAGVSVTFALNTRKSPCPLQTLESKHPDTFMQLHRDLHNLRRAEVLTSQAETALQIFSGFRPSEIMRQRIGEQGVAFPSWTELPDGSKTFLATGAIEAASNAETSTTQLVQDVTLCAQAAEIEKKHGNRLDRTERIANSLGQLALTVQQINNIGTGLKVALFAGRRSSDRTFLLLQNLFCRQHLKGCIGTSSVFAAGYIDQALQQGGASLEKRKERVGTLMGTHAHELASIAAQLLAHYDDEAGGGPDNPVPVSTVVAHLLFVTCNGGAQAAVALADTFGTQAFLAVALAANVPQEFLDDVRHRYPDEPQPKPGAKVFDLFATWRLDSGDYEQVAEAVKQAWELRCSQLQDRAEALQEPALMHSNLSSVQELGAAARLPERIRPSICAFGGLADGFAPFHLPDGSTAELQMASIVMKAVQAHHPAVSPTTMPCAGKLGDDVNMVKAQVDPRLPEHQQQAAKDRMVKMFQAQHVDAERVTRAVARAYHDVTRRKVLC</sequence>
<dbReference type="GO" id="GO:0005743">
    <property type="term" value="C:mitochondrial inner membrane"/>
    <property type="evidence" value="ECO:0007669"/>
    <property type="project" value="TreeGrafter"/>
</dbReference>
<accession>A0AAW1RKH7</accession>
<dbReference type="GO" id="GO:0033615">
    <property type="term" value="P:mitochondrial proton-transporting ATP synthase complex assembly"/>
    <property type="evidence" value="ECO:0007669"/>
    <property type="project" value="TreeGrafter"/>
</dbReference>
<keyword evidence="3" id="KW-1185">Reference proteome</keyword>
<name>A0AAW1RKH7_9CHLO</name>
<dbReference type="EMBL" id="JALJOS010000009">
    <property type="protein sequence ID" value="KAK9834391.1"/>
    <property type="molecule type" value="Genomic_DNA"/>
</dbReference>
<dbReference type="Proteomes" id="UP001438707">
    <property type="component" value="Unassembled WGS sequence"/>
</dbReference>
<proteinExistence type="predicted"/>
<protein>
    <submittedName>
        <fullName evidence="2">Uncharacterized protein</fullName>
    </submittedName>
</protein>
<reference evidence="2 3" key="1">
    <citation type="journal article" date="2024" name="Nat. Commun.">
        <title>Phylogenomics reveals the evolutionary origins of lichenization in chlorophyte algae.</title>
        <authorList>
            <person name="Puginier C."/>
            <person name="Libourel C."/>
            <person name="Otte J."/>
            <person name="Skaloud P."/>
            <person name="Haon M."/>
            <person name="Grisel S."/>
            <person name="Petersen M."/>
            <person name="Berrin J.G."/>
            <person name="Delaux P.M."/>
            <person name="Dal Grande F."/>
            <person name="Keller J."/>
        </authorList>
    </citation>
    <scope>NUCLEOTIDE SEQUENCE [LARGE SCALE GENOMIC DNA]</scope>
    <source>
        <strain evidence="2 3">SAG 2145</strain>
    </source>
</reference>